<gene>
    <name evidence="2" type="ORF">GCM10011322_10300</name>
</gene>
<dbReference type="RefSeq" id="WP_188910325.1">
    <property type="nucleotide sequence ID" value="NZ_BMMF01000003.1"/>
</dbReference>
<keyword evidence="1" id="KW-0732">Signal</keyword>
<feature type="signal peptide" evidence="1">
    <location>
        <begin position="1"/>
        <end position="23"/>
    </location>
</feature>
<dbReference type="EMBL" id="BMMF01000003">
    <property type="protein sequence ID" value="GGK25711.1"/>
    <property type="molecule type" value="Genomic_DNA"/>
</dbReference>
<reference evidence="2 3" key="1">
    <citation type="journal article" date="2014" name="Int. J. Syst. Evol. Microbiol.">
        <title>Complete genome sequence of Corynebacterium casei LMG S-19264T (=DSM 44701T), isolated from a smear-ripened cheese.</title>
        <authorList>
            <consortium name="US DOE Joint Genome Institute (JGI-PGF)"/>
            <person name="Walter F."/>
            <person name="Albersmeier A."/>
            <person name="Kalinowski J."/>
            <person name="Ruckert C."/>
        </authorList>
    </citation>
    <scope>NUCLEOTIDE SEQUENCE [LARGE SCALE GENOMIC DNA]</scope>
    <source>
        <strain evidence="2 3">CGMCC 1.9161</strain>
    </source>
</reference>
<proteinExistence type="predicted"/>
<evidence type="ECO:0000256" key="1">
    <source>
        <dbReference type="SAM" id="SignalP"/>
    </source>
</evidence>
<comment type="caution">
    <text evidence="2">The sequence shown here is derived from an EMBL/GenBank/DDBJ whole genome shotgun (WGS) entry which is preliminary data.</text>
</comment>
<evidence type="ECO:0000313" key="3">
    <source>
        <dbReference type="Proteomes" id="UP000600449"/>
    </source>
</evidence>
<accession>A0A917Q5P8</accession>
<dbReference type="AlphaFoldDB" id="A0A917Q5P8"/>
<feature type="chain" id="PRO_5037779211" evidence="1">
    <location>
        <begin position="24"/>
        <end position="92"/>
    </location>
</feature>
<dbReference type="Proteomes" id="UP000600449">
    <property type="component" value="Unassembled WGS sequence"/>
</dbReference>
<keyword evidence="3" id="KW-1185">Reference proteome</keyword>
<sequence length="92" mass="9449">MKTFNRTLAAAALALVAAGPATAAVSDAITVYDQPQQQDGFFQQQRGVLPDVSATGSIGASTSAPAYEAPVSSGTPFWAAHEAIRLNAQNTN</sequence>
<evidence type="ECO:0000313" key="2">
    <source>
        <dbReference type="EMBL" id="GGK25711.1"/>
    </source>
</evidence>
<protein>
    <submittedName>
        <fullName evidence="2">Uncharacterized protein</fullName>
    </submittedName>
</protein>
<name>A0A917Q5P8_9HYPH</name>
<organism evidence="2 3">
    <name type="scientific">Salinarimonas ramus</name>
    <dbReference type="NCBI Taxonomy" id="690164"/>
    <lineage>
        <taxon>Bacteria</taxon>
        <taxon>Pseudomonadati</taxon>
        <taxon>Pseudomonadota</taxon>
        <taxon>Alphaproteobacteria</taxon>
        <taxon>Hyphomicrobiales</taxon>
        <taxon>Salinarimonadaceae</taxon>
        <taxon>Salinarimonas</taxon>
    </lineage>
</organism>